<dbReference type="InterPro" id="IPR000643">
    <property type="entry name" value="Iodothyronine_deiodinase"/>
</dbReference>
<name>A0ABY7ESA9_MYAAR</name>
<evidence type="ECO:0000313" key="4">
    <source>
        <dbReference type="Proteomes" id="UP001164746"/>
    </source>
</evidence>
<keyword evidence="2" id="KW-0812">Transmembrane</keyword>
<organism evidence="3 4">
    <name type="scientific">Mya arenaria</name>
    <name type="common">Soft-shell clam</name>
    <dbReference type="NCBI Taxonomy" id="6604"/>
    <lineage>
        <taxon>Eukaryota</taxon>
        <taxon>Metazoa</taxon>
        <taxon>Spiralia</taxon>
        <taxon>Lophotrochozoa</taxon>
        <taxon>Mollusca</taxon>
        <taxon>Bivalvia</taxon>
        <taxon>Autobranchia</taxon>
        <taxon>Heteroconchia</taxon>
        <taxon>Euheterodonta</taxon>
        <taxon>Imparidentia</taxon>
        <taxon>Neoheterodontei</taxon>
        <taxon>Myida</taxon>
        <taxon>Myoidea</taxon>
        <taxon>Myidae</taxon>
        <taxon>Mya</taxon>
    </lineage>
</organism>
<keyword evidence="1" id="KW-0560">Oxidoreductase</keyword>
<evidence type="ECO:0000256" key="1">
    <source>
        <dbReference type="RuleBase" id="RU000676"/>
    </source>
</evidence>
<protein>
    <recommendedName>
        <fullName evidence="1">Iodothyronine deiodinase</fullName>
    </recommendedName>
</protein>
<dbReference type="EMBL" id="CP111019">
    <property type="protein sequence ID" value="WAR12853.1"/>
    <property type="molecule type" value="Genomic_DNA"/>
</dbReference>
<dbReference type="Pfam" id="PF00837">
    <property type="entry name" value="T4_deiodinase"/>
    <property type="match status" value="2"/>
</dbReference>
<comment type="similarity">
    <text evidence="1">Belongs to the iodothyronine deiodinase family.</text>
</comment>
<keyword evidence="2" id="KW-1133">Transmembrane helix</keyword>
<sequence>MAKLAQFNQLVDDFAHVIDFVTIYIKEAHPLNGWNLIGNKHDIRQHETIQDRIKAAKLLSDSGLRCPLYVDTMENDAQLAFSSFPESLFVLEKGKIAFKALGPFAYDPCKLRSLINGKRVKATNWNRAYLNCNGTPYETQKFNEFLRFTADMFWILRQIKILILTLLIGTARFLLLASMDTLIIPVCKRLPEKWKPKRLAKTALNKTYKTNVSYKTFLQCLRVVYQRQKCNISVGMTAPNPKVVSLDKKLHNILDFRRSGRLLVVNFGSCT</sequence>
<dbReference type="Gene3D" id="3.40.30.10">
    <property type="entry name" value="Glutaredoxin"/>
    <property type="match status" value="2"/>
</dbReference>
<reference evidence="3" key="1">
    <citation type="submission" date="2022-11" db="EMBL/GenBank/DDBJ databases">
        <title>Centuries of genome instability and evolution in soft-shell clam transmissible cancer (bioRxiv).</title>
        <authorList>
            <person name="Hart S.F.M."/>
            <person name="Yonemitsu M.A."/>
            <person name="Giersch R.M."/>
            <person name="Beal B.F."/>
            <person name="Arriagada G."/>
            <person name="Davis B.W."/>
            <person name="Ostrander E.A."/>
            <person name="Goff S.P."/>
            <person name="Metzger M.J."/>
        </authorList>
    </citation>
    <scope>NUCLEOTIDE SEQUENCE</scope>
    <source>
        <strain evidence="3">MELC-2E11</strain>
        <tissue evidence="3">Siphon/mantle</tissue>
    </source>
</reference>
<keyword evidence="2" id="KW-0472">Membrane</keyword>
<comment type="function">
    <text evidence="1">Responsible for the deiodination of T4 (3,5,3',5'-tetraiodothyronine).</text>
</comment>
<evidence type="ECO:0000313" key="3">
    <source>
        <dbReference type="EMBL" id="WAR12853.1"/>
    </source>
</evidence>
<keyword evidence="1" id="KW-0893">Thyroid hormones biosynthesis</keyword>
<gene>
    <name evidence="3" type="ORF">MAR_027033</name>
</gene>
<dbReference type="PANTHER" id="PTHR11781">
    <property type="entry name" value="IODOTHYRONINE DEIODINASE"/>
    <property type="match status" value="1"/>
</dbReference>
<dbReference type="Proteomes" id="UP001164746">
    <property type="component" value="Chromosome 8"/>
</dbReference>
<keyword evidence="4" id="KW-1185">Reference proteome</keyword>
<keyword evidence="1" id="KW-0712">Selenocysteine</keyword>
<accession>A0ABY7ESA9</accession>
<feature type="transmembrane region" description="Helical" evidence="2">
    <location>
        <begin position="161"/>
        <end position="179"/>
    </location>
</feature>
<evidence type="ECO:0000256" key="2">
    <source>
        <dbReference type="SAM" id="Phobius"/>
    </source>
</evidence>
<proteinExistence type="inferred from homology"/>
<dbReference type="PANTHER" id="PTHR11781:SF22">
    <property type="entry name" value="TYPE I IODOTHYRONINE DEIODINASE"/>
    <property type="match status" value="1"/>
</dbReference>